<dbReference type="Proteomes" id="UP000461739">
    <property type="component" value="Unassembled WGS sequence"/>
</dbReference>
<proteinExistence type="predicted"/>
<dbReference type="Gene3D" id="3.40.50.12780">
    <property type="entry name" value="N-terminal domain of ligase-like"/>
    <property type="match status" value="1"/>
</dbReference>
<dbReference type="GO" id="GO:0016874">
    <property type="term" value="F:ligase activity"/>
    <property type="evidence" value="ECO:0007669"/>
    <property type="project" value="UniProtKB-KW"/>
</dbReference>
<sequence>MKHTYIDVFKKAGSPSKLKSFVNFQPVWPSETLERHTEILKLFYDERARYNHLDKLPREILDEWTLGRLQALVGFAYEQIPFYNHIYKNVGFEPGDLKTLKDFEKLPIIQKGDLHIVYQDAVNHPWVKVNHKSRTSGSTGIPLSLINDTDRQKHWFIHRFQMFENMMQKTLNPGDWIYSIYYEPFLLSSILGKYPIFTVGLGAAYGDLVEHIRKLKPKIVTGVASHIIEVAQLLPDAKDIGIMAFTTNSETSSAQTRRQLSMKLGVPILDEYSSEELGIIAWEERDGSYLVAEDTVYLELVNRDEEDMASVIGTDLWNFAMPRIRYAQNDYATWRHRDPEYGLRRLERIIGRQDMKIVSPDNGSIDPGRILEIFDTTLVCEDSGVEEFRLVQKSLHDVRLLIKLRSKHNDAESAIKEFSERFHGIFGNTVQLTVEILDEIPSLGVKRRSIVREFND</sequence>
<dbReference type="PANTHER" id="PTHR36932">
    <property type="entry name" value="CAPSULAR POLYSACCHARIDE BIOSYNTHESIS PROTEIN"/>
    <property type="match status" value="1"/>
</dbReference>
<dbReference type="SUPFAM" id="SSF56801">
    <property type="entry name" value="Acetyl-CoA synthetase-like"/>
    <property type="match status" value="1"/>
</dbReference>
<name>A0AAN6BAE7_BACCE</name>
<protein>
    <submittedName>
        <fullName evidence="1">Phenylacetate--CoA ligase family protein</fullName>
    </submittedName>
</protein>
<keyword evidence="1" id="KW-0436">Ligase</keyword>
<reference evidence="1 2" key="1">
    <citation type="submission" date="2019-10" db="EMBL/GenBank/DDBJ databases">
        <title>Bacillus from the desert of Cuatro Cinegas, Coahuila.</title>
        <authorList>
            <person name="Olmedo-Alvarez G."/>
            <person name="Saldana S."/>
            <person name="Barcelo D."/>
        </authorList>
    </citation>
    <scope>NUCLEOTIDE SEQUENCE [LARGE SCALE GENOMIC DNA]</scope>
    <source>
        <strain evidence="1 2">CH316_11T</strain>
    </source>
</reference>
<evidence type="ECO:0000313" key="2">
    <source>
        <dbReference type="Proteomes" id="UP000461739"/>
    </source>
</evidence>
<dbReference type="PANTHER" id="PTHR36932:SF1">
    <property type="entry name" value="CAPSULAR POLYSACCHARIDE BIOSYNTHESIS PROTEIN"/>
    <property type="match status" value="1"/>
</dbReference>
<dbReference type="InterPro" id="IPR042099">
    <property type="entry name" value="ANL_N_sf"/>
</dbReference>
<organism evidence="1 2">
    <name type="scientific">Bacillus cereus</name>
    <dbReference type="NCBI Taxonomy" id="1396"/>
    <lineage>
        <taxon>Bacteria</taxon>
        <taxon>Bacillati</taxon>
        <taxon>Bacillota</taxon>
        <taxon>Bacilli</taxon>
        <taxon>Bacillales</taxon>
        <taxon>Bacillaceae</taxon>
        <taxon>Bacillus</taxon>
        <taxon>Bacillus cereus group</taxon>
    </lineage>
</organism>
<comment type="caution">
    <text evidence="1">The sequence shown here is derived from an EMBL/GenBank/DDBJ whole genome shotgun (WGS) entry which is preliminary data.</text>
</comment>
<dbReference type="InterPro" id="IPR053158">
    <property type="entry name" value="CapK_Type1_Caps_Biosynth"/>
</dbReference>
<accession>A0AAN6BAE7</accession>
<dbReference type="EMBL" id="WBPI01000001">
    <property type="protein sequence ID" value="KAB2453713.1"/>
    <property type="molecule type" value="Genomic_DNA"/>
</dbReference>
<evidence type="ECO:0000313" key="1">
    <source>
        <dbReference type="EMBL" id="KAB2453713.1"/>
    </source>
</evidence>
<gene>
    <name evidence="1" type="ORF">F8165_01430</name>
</gene>
<dbReference type="RefSeq" id="WP_098329255.1">
    <property type="nucleotide sequence ID" value="NZ_CP024655.1"/>
</dbReference>
<dbReference type="AlphaFoldDB" id="A0AAN6BAE7"/>